<accession>A0A0E0KSK8</accession>
<evidence type="ECO:0000313" key="2">
    <source>
        <dbReference type="Proteomes" id="UP000026962"/>
    </source>
</evidence>
<protein>
    <submittedName>
        <fullName evidence="1">Uncharacterized protein</fullName>
    </submittedName>
</protein>
<dbReference type="Gramene" id="OPUNC04G15850.1">
    <property type="protein sequence ID" value="OPUNC04G15850.1"/>
    <property type="gene ID" value="OPUNC04G15850"/>
</dbReference>
<dbReference type="HOGENOM" id="CLU_886773_0_0_1"/>
<reference evidence="1" key="2">
    <citation type="submission" date="2018-05" db="EMBL/GenBank/DDBJ databases">
        <title>OpunRS2 (Oryza punctata Reference Sequence Version 2).</title>
        <authorList>
            <person name="Zhang J."/>
            <person name="Kudrna D."/>
            <person name="Lee S."/>
            <person name="Talag J."/>
            <person name="Welchert J."/>
            <person name="Wing R.A."/>
        </authorList>
    </citation>
    <scope>NUCLEOTIDE SEQUENCE [LARGE SCALE GENOMIC DNA]</scope>
</reference>
<evidence type="ECO:0000313" key="1">
    <source>
        <dbReference type="EnsemblPlants" id="OPUNC04G15850.1"/>
    </source>
</evidence>
<sequence length="314" mass="34623">MPASTLLACCTRTSYNQTQQQTDNLLPLHGKNRPDPNHHRTNSIMPIRSNAMAELNIPSERIELLKTSPGNETVRVRASEHKRGVVWRDREMRECSGGRSQRTGSIRIEKAIVRSRRLFLGLVFNSNHLPGKGIAGEVYLAKLICIIAWVSGSLISFAPLQLYRQALPIWSADAPPGLYNLPLQSAPLTSRGLQHRRTATSSNLSATAANRVQAAVTDKPRRLLIRAAMQATVAATAEPRHLTVDLAVRLDAGCDFRRCPSSSSWQLQTAATNESDRQKHLLLESAKTCCDLELHITLVLDQATTGDLLTVART</sequence>
<dbReference type="AlphaFoldDB" id="A0A0E0KSK8"/>
<proteinExistence type="predicted"/>
<reference evidence="1" key="1">
    <citation type="submission" date="2015-04" db="UniProtKB">
        <authorList>
            <consortium name="EnsemblPlants"/>
        </authorList>
    </citation>
    <scope>IDENTIFICATION</scope>
</reference>
<dbReference type="EnsemblPlants" id="OPUNC04G15850.1">
    <property type="protein sequence ID" value="OPUNC04G15850.1"/>
    <property type="gene ID" value="OPUNC04G15850"/>
</dbReference>
<dbReference type="Proteomes" id="UP000026962">
    <property type="component" value="Chromosome 4"/>
</dbReference>
<organism evidence="1">
    <name type="scientific">Oryza punctata</name>
    <name type="common">Red rice</name>
    <dbReference type="NCBI Taxonomy" id="4537"/>
    <lineage>
        <taxon>Eukaryota</taxon>
        <taxon>Viridiplantae</taxon>
        <taxon>Streptophyta</taxon>
        <taxon>Embryophyta</taxon>
        <taxon>Tracheophyta</taxon>
        <taxon>Spermatophyta</taxon>
        <taxon>Magnoliopsida</taxon>
        <taxon>Liliopsida</taxon>
        <taxon>Poales</taxon>
        <taxon>Poaceae</taxon>
        <taxon>BOP clade</taxon>
        <taxon>Oryzoideae</taxon>
        <taxon>Oryzeae</taxon>
        <taxon>Oryzinae</taxon>
        <taxon>Oryza</taxon>
    </lineage>
</organism>
<name>A0A0E0KSK8_ORYPU</name>
<keyword evidence="2" id="KW-1185">Reference proteome</keyword>